<feature type="transmembrane region" description="Helical" evidence="6">
    <location>
        <begin position="21"/>
        <end position="46"/>
    </location>
</feature>
<evidence type="ECO:0000256" key="2">
    <source>
        <dbReference type="ARBA" id="ARBA00022448"/>
    </source>
</evidence>
<evidence type="ECO:0000313" key="9">
    <source>
        <dbReference type="Proteomes" id="UP000242699"/>
    </source>
</evidence>
<keyword evidence="2" id="KW-0813">Transport</keyword>
<dbReference type="Proteomes" id="UP000242699">
    <property type="component" value="Unassembled WGS sequence"/>
</dbReference>
<name>A0A2T2X4K4_9FIRM</name>
<dbReference type="Gene3D" id="1.20.1250.20">
    <property type="entry name" value="MFS general substrate transporter like domains"/>
    <property type="match status" value="2"/>
</dbReference>
<feature type="transmembrane region" description="Helical" evidence="6">
    <location>
        <begin position="88"/>
        <end position="108"/>
    </location>
</feature>
<keyword evidence="4 6" id="KW-1133">Transmembrane helix</keyword>
<comment type="subcellular location">
    <subcellularLocation>
        <location evidence="1">Cell membrane</location>
        <topology evidence="1">Multi-pass membrane protein</topology>
    </subcellularLocation>
</comment>
<feature type="transmembrane region" description="Helical" evidence="6">
    <location>
        <begin position="258"/>
        <end position="282"/>
    </location>
</feature>
<dbReference type="AlphaFoldDB" id="A0A2T2X4K4"/>
<evidence type="ECO:0000256" key="1">
    <source>
        <dbReference type="ARBA" id="ARBA00004651"/>
    </source>
</evidence>
<dbReference type="Pfam" id="PF07690">
    <property type="entry name" value="MFS_1"/>
    <property type="match status" value="1"/>
</dbReference>
<dbReference type="SUPFAM" id="SSF103473">
    <property type="entry name" value="MFS general substrate transporter"/>
    <property type="match status" value="1"/>
</dbReference>
<proteinExistence type="predicted"/>
<reference evidence="8 9" key="1">
    <citation type="journal article" date="2014" name="BMC Genomics">
        <title>Comparison of environmental and isolate Sulfobacillus genomes reveals diverse carbon, sulfur, nitrogen, and hydrogen metabolisms.</title>
        <authorList>
            <person name="Justice N.B."/>
            <person name="Norman A."/>
            <person name="Brown C.T."/>
            <person name="Singh A."/>
            <person name="Thomas B.C."/>
            <person name="Banfield J.F."/>
        </authorList>
    </citation>
    <scope>NUCLEOTIDE SEQUENCE [LARGE SCALE GENOMIC DNA]</scope>
    <source>
        <strain evidence="8">AMDSBA1</strain>
    </source>
</reference>
<feature type="transmembrane region" description="Helical" evidence="6">
    <location>
        <begin position="350"/>
        <end position="370"/>
    </location>
</feature>
<keyword evidence="5 6" id="KW-0472">Membrane</keyword>
<evidence type="ECO:0000256" key="5">
    <source>
        <dbReference type="ARBA" id="ARBA00023136"/>
    </source>
</evidence>
<evidence type="ECO:0000256" key="4">
    <source>
        <dbReference type="ARBA" id="ARBA00022989"/>
    </source>
</evidence>
<evidence type="ECO:0000259" key="7">
    <source>
        <dbReference type="PROSITE" id="PS50850"/>
    </source>
</evidence>
<feature type="transmembrane region" description="Helical" evidence="6">
    <location>
        <begin position="58"/>
        <end position="79"/>
    </location>
</feature>
<dbReference type="PROSITE" id="PS50850">
    <property type="entry name" value="MFS"/>
    <property type="match status" value="1"/>
</dbReference>
<dbReference type="PANTHER" id="PTHR23521">
    <property type="entry name" value="TRANSPORTER MFS SUPERFAMILY"/>
    <property type="match status" value="1"/>
</dbReference>
<feature type="transmembrane region" description="Helical" evidence="6">
    <location>
        <begin position="226"/>
        <end position="246"/>
    </location>
</feature>
<keyword evidence="3 6" id="KW-0812">Transmembrane</keyword>
<feature type="transmembrane region" description="Helical" evidence="6">
    <location>
        <begin position="294"/>
        <end position="313"/>
    </location>
</feature>
<feature type="transmembrane region" description="Helical" evidence="6">
    <location>
        <begin position="176"/>
        <end position="195"/>
    </location>
</feature>
<evidence type="ECO:0000256" key="3">
    <source>
        <dbReference type="ARBA" id="ARBA00022692"/>
    </source>
</evidence>
<dbReference type="GO" id="GO:0022857">
    <property type="term" value="F:transmembrane transporter activity"/>
    <property type="evidence" value="ECO:0007669"/>
    <property type="project" value="InterPro"/>
</dbReference>
<feature type="transmembrane region" description="Helical" evidence="6">
    <location>
        <begin position="144"/>
        <end position="164"/>
    </location>
</feature>
<evidence type="ECO:0000313" key="8">
    <source>
        <dbReference type="EMBL" id="PSR29407.1"/>
    </source>
</evidence>
<dbReference type="GO" id="GO:0005886">
    <property type="term" value="C:plasma membrane"/>
    <property type="evidence" value="ECO:0007669"/>
    <property type="project" value="UniProtKB-SubCell"/>
</dbReference>
<dbReference type="PANTHER" id="PTHR23521:SF3">
    <property type="entry name" value="MFS TRANSPORTER"/>
    <property type="match status" value="1"/>
</dbReference>
<accession>A0A2T2X4K4</accession>
<dbReference type="InterPro" id="IPR011701">
    <property type="entry name" value="MFS"/>
</dbReference>
<gene>
    <name evidence="8" type="ORF">C7B43_08695</name>
</gene>
<dbReference type="EMBL" id="PXYT01000016">
    <property type="protein sequence ID" value="PSR29407.1"/>
    <property type="molecule type" value="Genomic_DNA"/>
</dbReference>
<sequence length="417" mass="44481">MIPTTDKPCAKSPGASRWTALVWITTAELLAMSVWFSAAAVTMALVHQWHLPLSAAPWLTASVQLGFVAGALLSATFGLADRLPLRRLMAWGSLGAAVSTMALLAFPSGGWEPFVLRAVTGASLAVVYPVAVQWLAPWFPQQRGLAVGILIGGLTLGSALPHLLAGMPLVQNWRGVLSGSAVLAIIGWALVKWVVPEYPGAFHPPAFRWNRIGSVVRNRPVMLANLGYWGHMWELYAMWTWIPAFLFASEQAFWHGPVLLGITGSVSFAVIGVAGFLGALAGGWAADRWGRTRATMIAMGISGAMALIIGLTYRQAPGLTFLVAIIWGFSVIADSAQFSTAVTELSPSHLLGSALTLQMAVGFLITIGSIDLVGWLEPLWGWSHVMMILAVGPLIGIGAMARLRARPESSNLAHGHR</sequence>
<evidence type="ECO:0000256" key="6">
    <source>
        <dbReference type="SAM" id="Phobius"/>
    </source>
</evidence>
<dbReference type="InterPro" id="IPR020846">
    <property type="entry name" value="MFS_dom"/>
</dbReference>
<feature type="transmembrane region" description="Helical" evidence="6">
    <location>
        <begin position="382"/>
        <end position="401"/>
    </location>
</feature>
<organism evidence="8 9">
    <name type="scientific">Sulfobacillus benefaciens</name>
    <dbReference type="NCBI Taxonomy" id="453960"/>
    <lineage>
        <taxon>Bacteria</taxon>
        <taxon>Bacillati</taxon>
        <taxon>Bacillota</taxon>
        <taxon>Clostridia</taxon>
        <taxon>Eubacteriales</taxon>
        <taxon>Clostridiales Family XVII. Incertae Sedis</taxon>
        <taxon>Sulfobacillus</taxon>
    </lineage>
</organism>
<protein>
    <submittedName>
        <fullName evidence="8">MFS transporter</fullName>
    </submittedName>
</protein>
<feature type="domain" description="Major facilitator superfamily (MFS) profile" evidence="7">
    <location>
        <begin position="1"/>
        <end position="410"/>
    </location>
</feature>
<feature type="transmembrane region" description="Helical" evidence="6">
    <location>
        <begin position="319"/>
        <end position="338"/>
    </location>
</feature>
<feature type="transmembrane region" description="Helical" evidence="6">
    <location>
        <begin position="114"/>
        <end position="132"/>
    </location>
</feature>
<comment type="caution">
    <text evidence="8">The sequence shown here is derived from an EMBL/GenBank/DDBJ whole genome shotgun (WGS) entry which is preliminary data.</text>
</comment>
<dbReference type="InterPro" id="IPR036259">
    <property type="entry name" value="MFS_trans_sf"/>
</dbReference>